<feature type="domain" description="Putative sugar diacid recognition" evidence="2">
    <location>
        <begin position="2"/>
        <end position="134"/>
    </location>
</feature>
<dbReference type="RefSeq" id="WP_155699864.1">
    <property type="nucleotide sequence ID" value="NZ_CP034235.1"/>
</dbReference>
<dbReference type="InterPro" id="IPR042070">
    <property type="entry name" value="PucR_C-HTH_sf"/>
</dbReference>
<evidence type="ECO:0000313" key="5">
    <source>
        <dbReference type="EMBL" id="QGQ94855.1"/>
    </source>
</evidence>
<protein>
    <recommendedName>
        <fullName evidence="7">Sugar diacid utilization regulator</fullName>
    </recommendedName>
</protein>
<dbReference type="OrthoDB" id="9792148at2"/>
<dbReference type="KEGG" id="ppsc:EHS13_08190"/>
<dbReference type="Pfam" id="PF17853">
    <property type="entry name" value="GGDEF_2"/>
    <property type="match status" value="1"/>
</dbReference>
<dbReference type="Pfam" id="PF13556">
    <property type="entry name" value="HTH_30"/>
    <property type="match status" value="1"/>
</dbReference>
<evidence type="ECO:0000259" key="3">
    <source>
        <dbReference type="Pfam" id="PF13556"/>
    </source>
</evidence>
<evidence type="ECO:0008006" key="7">
    <source>
        <dbReference type="Google" id="ProtNLM"/>
    </source>
</evidence>
<dbReference type="Proteomes" id="UP000426246">
    <property type="component" value="Chromosome"/>
</dbReference>
<dbReference type="AlphaFoldDB" id="A0A6B8RGY5"/>
<name>A0A6B8RGY5_9BACL</name>
<gene>
    <name evidence="5" type="ORF">EHS13_08190</name>
</gene>
<feature type="domain" description="CdaR GGDEF-like" evidence="4">
    <location>
        <begin position="144"/>
        <end position="257"/>
    </location>
</feature>
<organism evidence="5 6">
    <name type="scientific">Paenibacillus psychroresistens</name>
    <dbReference type="NCBI Taxonomy" id="1778678"/>
    <lineage>
        <taxon>Bacteria</taxon>
        <taxon>Bacillati</taxon>
        <taxon>Bacillota</taxon>
        <taxon>Bacilli</taxon>
        <taxon>Bacillales</taxon>
        <taxon>Paenibacillaceae</taxon>
        <taxon>Paenibacillus</taxon>
    </lineage>
</organism>
<dbReference type="InterPro" id="IPR025736">
    <property type="entry name" value="PucR_C-HTH_dom"/>
</dbReference>
<evidence type="ECO:0000313" key="6">
    <source>
        <dbReference type="Proteomes" id="UP000426246"/>
    </source>
</evidence>
<accession>A0A6B8RGY5</accession>
<reference evidence="6" key="1">
    <citation type="submission" date="2018-11" db="EMBL/GenBank/DDBJ databases">
        <title>Complete genome sequence of Paenibacillus sp. ML311-T8.</title>
        <authorList>
            <person name="Nam Y.-D."/>
            <person name="Kang J."/>
            <person name="Chung W.-H."/>
            <person name="Park Y.S."/>
        </authorList>
    </citation>
    <scope>NUCLEOTIDE SEQUENCE [LARGE SCALE GENOMIC DNA]</scope>
    <source>
        <strain evidence="6">ML311-T8</strain>
    </source>
</reference>
<dbReference type="InterPro" id="IPR041522">
    <property type="entry name" value="CdaR_GGDEF"/>
</dbReference>
<dbReference type="Gene3D" id="1.10.10.2840">
    <property type="entry name" value="PucR C-terminal helix-turn-helix domain"/>
    <property type="match status" value="1"/>
</dbReference>
<dbReference type="Pfam" id="PF05651">
    <property type="entry name" value="Diacid_rec"/>
    <property type="match status" value="1"/>
</dbReference>
<feature type="domain" description="PucR C-terminal helix-turn-helix" evidence="3">
    <location>
        <begin position="300"/>
        <end position="355"/>
    </location>
</feature>
<dbReference type="PANTHER" id="PTHR33744:SF15">
    <property type="entry name" value="CARBOHYDRATE DIACID REGULATOR"/>
    <property type="match status" value="1"/>
</dbReference>
<comment type="similarity">
    <text evidence="1">Belongs to the CdaR family.</text>
</comment>
<evidence type="ECO:0000259" key="2">
    <source>
        <dbReference type="Pfam" id="PF05651"/>
    </source>
</evidence>
<evidence type="ECO:0000259" key="4">
    <source>
        <dbReference type="Pfam" id="PF17853"/>
    </source>
</evidence>
<dbReference type="EMBL" id="CP034235">
    <property type="protein sequence ID" value="QGQ94855.1"/>
    <property type="molecule type" value="Genomic_DNA"/>
</dbReference>
<dbReference type="PANTHER" id="PTHR33744">
    <property type="entry name" value="CARBOHYDRATE DIACID REGULATOR"/>
    <property type="match status" value="1"/>
</dbReference>
<dbReference type="InterPro" id="IPR008599">
    <property type="entry name" value="Diacid_rec"/>
</dbReference>
<evidence type="ECO:0000256" key="1">
    <source>
        <dbReference type="ARBA" id="ARBA00006754"/>
    </source>
</evidence>
<dbReference type="InterPro" id="IPR051448">
    <property type="entry name" value="CdaR-like_regulators"/>
</dbReference>
<keyword evidence="6" id="KW-1185">Reference proteome</keyword>
<sequence>MLSREIAENIVRETMKRLRQNINIMNTEGEIIASGDPARVGKRHEGSLEVIRTGMPLIIDADNQAEWLGSQHGINYPIVFLQQIVGSIGITGNPEDVAEFGELVKMTTELMLNQMELSSRQEWRNRTMETVIEEIVKPKYSKAKLDELLQLLQINLSPPFHIWILQTEKSMEHHSQLVRKFEEIIGSRHLLSAVENPYKVVFMIFGHSEQQIINKCQLLQSKLWHNDFPFRVGCSLETQTMEGIASSFHEAELALKLGAKHEIMSSYAGLEPISIVHLSDSEIKNRFAERIMALLSQTALETLRVFFDSNMNIQKAADELFIHKNTLQYRLKRIKESTGYDPQTFQDAASLQIAIWIIQMQPFR</sequence>
<proteinExistence type="inferred from homology"/>